<dbReference type="SMART" id="SM00028">
    <property type="entry name" value="TPR"/>
    <property type="match status" value="6"/>
</dbReference>
<dbReference type="SUPFAM" id="SSF47413">
    <property type="entry name" value="lambda repressor-like DNA-binding domains"/>
    <property type="match status" value="1"/>
</dbReference>
<dbReference type="GO" id="GO:0003677">
    <property type="term" value="F:DNA binding"/>
    <property type="evidence" value="ECO:0007669"/>
    <property type="project" value="InterPro"/>
</dbReference>
<accession>A0A1I2JMP6</accession>
<dbReference type="PROSITE" id="PS50005">
    <property type="entry name" value="TPR"/>
    <property type="match status" value="1"/>
</dbReference>
<evidence type="ECO:0000313" key="4">
    <source>
        <dbReference type="EMBL" id="SFF55210.1"/>
    </source>
</evidence>
<dbReference type="OrthoDB" id="5516148at2"/>
<dbReference type="CDD" id="cd00093">
    <property type="entry name" value="HTH_XRE"/>
    <property type="match status" value="1"/>
</dbReference>
<dbReference type="InterPro" id="IPR010982">
    <property type="entry name" value="Lambda_DNA-bd_dom_sf"/>
</dbReference>
<evidence type="ECO:0000256" key="1">
    <source>
        <dbReference type="ARBA" id="ARBA00022737"/>
    </source>
</evidence>
<dbReference type="Gene3D" id="1.25.40.10">
    <property type="entry name" value="Tetratricopeptide repeat domain"/>
    <property type="match status" value="2"/>
</dbReference>
<proteinExistence type="predicted"/>
<evidence type="ECO:0000256" key="2">
    <source>
        <dbReference type="ARBA" id="ARBA00022803"/>
    </source>
</evidence>
<dbReference type="Gene3D" id="1.10.260.40">
    <property type="entry name" value="lambda repressor-like DNA-binding domains"/>
    <property type="match status" value="1"/>
</dbReference>
<dbReference type="PANTHER" id="PTHR45641">
    <property type="entry name" value="TETRATRICOPEPTIDE REPEAT PROTEIN (AFU_ORTHOLOGUE AFUA_6G03870)"/>
    <property type="match status" value="1"/>
</dbReference>
<dbReference type="InterPro" id="IPR019734">
    <property type="entry name" value="TPR_rpt"/>
</dbReference>
<sequence>MAINLMSKREKLIYVRQLLNITQKELAKDNISREFISMVESGKRSMRRDMALTAMKNALEYAKERGIELDLDEEFIARSEEEDLCKICDELSNNIENLEKCYEIIEYSEEKDFQMARVYALKKLGDIFCVSGEYEKASNKYLDAVQITETIGRREINQKLYNNLGVVKNKLGEYLDAINYEKEALTFCNINNDDKIRVTVLYNLASNCFMLNKFESSKKYLDELFKLKLNHHFYCKGRSLYGYMYVQLKEYDKALEIYKELLEEVLDRNVMIEIYHNTALCYQEKKEFDESEKYFDIALELSKNKLSELYKVQGAKGAMYFDKGMYKEAEELLFDSMQLSEKFEDFYYSIDIAKVLYNLYNTKGENEKKKEIALAILDFSNHNNINEANMWSVDKLLEIAIKNNDLELVKEVHEKINLKLNNF</sequence>
<dbReference type="SUPFAM" id="SSF48452">
    <property type="entry name" value="TPR-like"/>
    <property type="match status" value="1"/>
</dbReference>
<reference evidence="4 5" key="1">
    <citation type="submission" date="2016-10" db="EMBL/GenBank/DDBJ databases">
        <authorList>
            <person name="de Groot N.N."/>
        </authorList>
    </citation>
    <scope>NUCLEOTIDE SEQUENCE [LARGE SCALE GENOMIC DNA]</scope>
    <source>
        <strain evidence="4 5">NLAE-zl-G419</strain>
    </source>
</reference>
<dbReference type="InterPro" id="IPR011990">
    <property type="entry name" value="TPR-like_helical_dom_sf"/>
</dbReference>
<dbReference type="PANTHER" id="PTHR45641:SF19">
    <property type="entry name" value="NEPHROCYSTIN-3"/>
    <property type="match status" value="1"/>
</dbReference>
<evidence type="ECO:0000256" key="3">
    <source>
        <dbReference type="PROSITE-ProRule" id="PRU00339"/>
    </source>
</evidence>
<name>A0A1I2JMP6_9CLOT</name>
<keyword evidence="1" id="KW-0677">Repeat</keyword>
<dbReference type="eggNOG" id="COG0457">
    <property type="taxonomic scope" value="Bacteria"/>
</dbReference>
<protein>
    <submittedName>
        <fullName evidence="4">Tetratricopeptide repeat-containing protein</fullName>
    </submittedName>
</protein>
<keyword evidence="2 3" id="KW-0802">TPR repeat</keyword>
<dbReference type="STRING" id="1529.SAMN04487885_102180"/>
<dbReference type="RefSeq" id="WP_074844376.1">
    <property type="nucleotide sequence ID" value="NZ_FOOE01000002.1"/>
</dbReference>
<dbReference type="Proteomes" id="UP000182135">
    <property type="component" value="Unassembled WGS sequence"/>
</dbReference>
<organism evidence="4 5">
    <name type="scientific">Clostridium cadaveris</name>
    <dbReference type="NCBI Taxonomy" id="1529"/>
    <lineage>
        <taxon>Bacteria</taxon>
        <taxon>Bacillati</taxon>
        <taxon>Bacillota</taxon>
        <taxon>Clostridia</taxon>
        <taxon>Eubacteriales</taxon>
        <taxon>Clostridiaceae</taxon>
        <taxon>Clostridium</taxon>
    </lineage>
</organism>
<feature type="repeat" description="TPR" evidence="3">
    <location>
        <begin position="272"/>
        <end position="305"/>
    </location>
</feature>
<dbReference type="AlphaFoldDB" id="A0A1I2JMP6"/>
<dbReference type="Pfam" id="PF13181">
    <property type="entry name" value="TPR_8"/>
    <property type="match status" value="2"/>
</dbReference>
<keyword evidence="5" id="KW-1185">Reference proteome</keyword>
<evidence type="ECO:0000313" key="5">
    <source>
        <dbReference type="Proteomes" id="UP000182135"/>
    </source>
</evidence>
<gene>
    <name evidence="4" type="ORF">SAMN04487885_102180</name>
</gene>
<dbReference type="EMBL" id="FOOE01000002">
    <property type="protein sequence ID" value="SFF55210.1"/>
    <property type="molecule type" value="Genomic_DNA"/>
</dbReference>
<dbReference type="InterPro" id="IPR001387">
    <property type="entry name" value="Cro/C1-type_HTH"/>
</dbReference>